<dbReference type="AlphaFoldDB" id="A0A8H9BYC3"/>
<gene>
    <name evidence="1" type="ORF">EGV54_04865</name>
</gene>
<evidence type="ECO:0000313" key="2">
    <source>
        <dbReference type="Proteomes" id="UP000600220"/>
    </source>
</evidence>
<dbReference type="Proteomes" id="UP000600220">
    <property type="component" value="Unassembled WGS sequence"/>
</dbReference>
<sequence>MFFSYDIPKEYLKNESDIKSLMSYIHDKDLNFKFIGEEEEAPNNIEHYTFEEIESTLKYYLKN</sequence>
<dbReference type="EMBL" id="AAXKXX010000004">
    <property type="protein sequence ID" value="EGQ4384423.1"/>
    <property type="molecule type" value="Genomic_DNA"/>
</dbReference>
<name>A0A8H9BYC3_STAPS</name>
<keyword evidence="2" id="KW-1185">Reference proteome</keyword>
<evidence type="ECO:0000313" key="1">
    <source>
        <dbReference type="EMBL" id="EGQ4384423.1"/>
    </source>
</evidence>
<reference evidence="1 2" key="1">
    <citation type="submission" date="2018-11" db="EMBL/GenBank/DDBJ databases">
        <authorList>
            <consortium name="Veterinary Laboratory Investigation and Response Network"/>
        </authorList>
    </citation>
    <scope>NUCLEOTIDE SEQUENCE [LARGE SCALE GENOMIC DNA]</scope>
    <source>
        <strain evidence="1 2">SPSE-18-VL-LA-PA-Ryan-0021</strain>
    </source>
</reference>
<protein>
    <submittedName>
        <fullName evidence="1">Uncharacterized protein</fullName>
    </submittedName>
</protein>
<proteinExistence type="predicted"/>
<accession>A0A8H9BYC3</accession>
<organism evidence="1 2">
    <name type="scientific">Staphylococcus pseudintermedius</name>
    <dbReference type="NCBI Taxonomy" id="283734"/>
    <lineage>
        <taxon>Bacteria</taxon>
        <taxon>Bacillati</taxon>
        <taxon>Bacillota</taxon>
        <taxon>Bacilli</taxon>
        <taxon>Bacillales</taxon>
        <taxon>Staphylococcaceae</taxon>
        <taxon>Staphylococcus</taxon>
        <taxon>Staphylococcus intermedius group</taxon>
    </lineage>
</organism>
<comment type="caution">
    <text evidence="1">The sequence shown here is derived from an EMBL/GenBank/DDBJ whole genome shotgun (WGS) entry which is preliminary data.</text>
</comment>